<organism evidence="1 2">
    <name type="scientific">Tolypothrix bouteillei VB521301</name>
    <dbReference type="NCBI Taxonomy" id="1479485"/>
    <lineage>
        <taxon>Bacteria</taxon>
        <taxon>Bacillati</taxon>
        <taxon>Cyanobacteriota</taxon>
        <taxon>Cyanophyceae</taxon>
        <taxon>Nostocales</taxon>
        <taxon>Tolypothrichaceae</taxon>
        <taxon>Tolypothrix</taxon>
    </lineage>
</organism>
<gene>
    <name evidence="1" type="ORF">DA73_0400014140</name>
</gene>
<keyword evidence="2" id="KW-1185">Reference proteome</keyword>
<protein>
    <submittedName>
        <fullName evidence="1">Uncharacterized protein</fullName>
    </submittedName>
</protein>
<accession>A0A8S9T4G0</accession>
<dbReference type="EMBL" id="JHEG04000001">
    <property type="protein sequence ID" value="KAF3886492.1"/>
    <property type="molecule type" value="Genomic_DNA"/>
</dbReference>
<evidence type="ECO:0000313" key="2">
    <source>
        <dbReference type="Proteomes" id="UP000029738"/>
    </source>
</evidence>
<evidence type="ECO:0000313" key="1">
    <source>
        <dbReference type="EMBL" id="KAF3886492.1"/>
    </source>
</evidence>
<dbReference type="AlphaFoldDB" id="A0A8S9T4G0"/>
<comment type="caution">
    <text evidence="1">The sequence shown here is derived from an EMBL/GenBank/DDBJ whole genome shotgun (WGS) entry which is preliminary data.</text>
</comment>
<sequence>MHDRFHMTLEQEEAIYYSQLFRYGVDYEKAAIAARIIASKDPDELLTEEEKQLVTEACKIWLAKHKRLTHINPMLNKYQKFK</sequence>
<reference evidence="1" key="2">
    <citation type="submission" date="2019-11" db="EMBL/GenBank/DDBJ databases">
        <title>Improved Assembly of Tolypothrix boutellei genome.</title>
        <authorList>
            <person name="Sarangi A.N."/>
            <person name="Mukherjee M."/>
            <person name="Ghosh S."/>
            <person name="Singh D."/>
            <person name="Das A."/>
            <person name="Kant S."/>
            <person name="Prusty A."/>
            <person name="Tripathy S."/>
        </authorList>
    </citation>
    <scope>NUCLEOTIDE SEQUENCE</scope>
    <source>
        <strain evidence="1">VB521301</strain>
    </source>
</reference>
<reference evidence="1" key="1">
    <citation type="journal article" date="2015" name="Genome Announc.">
        <title>Draft Genome Sequence of Tolypothrix boutellei Strain VB521301.</title>
        <authorList>
            <person name="Chandrababunaidu M.M."/>
            <person name="Singh D."/>
            <person name="Sen D."/>
            <person name="Bhan S."/>
            <person name="Das S."/>
            <person name="Gupta A."/>
            <person name="Adhikary S.P."/>
            <person name="Tripathy S."/>
        </authorList>
    </citation>
    <scope>NUCLEOTIDE SEQUENCE</scope>
    <source>
        <strain evidence="1">VB521301</strain>
    </source>
</reference>
<name>A0A8S9T4G0_9CYAN</name>
<proteinExistence type="predicted"/>
<dbReference type="Proteomes" id="UP000029738">
    <property type="component" value="Unassembled WGS sequence"/>
</dbReference>
<dbReference type="OrthoDB" id="517037at2"/>